<comment type="caution">
    <text evidence="4">Lacks conserved residue(s) required for the propagation of feature annotation.</text>
</comment>
<dbReference type="InterPro" id="IPR037483">
    <property type="entry name" value="YjjU-like"/>
</dbReference>
<accession>A0A0R1P3A4</accession>
<dbReference type="InterPro" id="IPR045943">
    <property type="entry name" value="DUF6363"/>
</dbReference>
<dbReference type="InterPro" id="IPR050301">
    <property type="entry name" value="NTE"/>
</dbReference>
<dbReference type="InterPro" id="IPR002641">
    <property type="entry name" value="PNPLA_dom"/>
</dbReference>
<dbReference type="Pfam" id="PF19890">
    <property type="entry name" value="DUF6363"/>
    <property type="match status" value="1"/>
</dbReference>
<evidence type="ECO:0000313" key="6">
    <source>
        <dbReference type="EMBL" id="KRL27088.1"/>
    </source>
</evidence>
<dbReference type="SUPFAM" id="SSF52151">
    <property type="entry name" value="FabD/lysophospholipase-like"/>
    <property type="match status" value="1"/>
</dbReference>
<gene>
    <name evidence="6" type="ORF">FD27_GL000836</name>
</gene>
<dbReference type="EMBL" id="AZER01000016">
    <property type="protein sequence ID" value="KRL27088.1"/>
    <property type="molecule type" value="Genomic_DNA"/>
</dbReference>
<dbReference type="AlphaFoldDB" id="A0A0R1P3A4"/>
<keyword evidence="2 4" id="KW-0442">Lipid degradation</keyword>
<dbReference type="PROSITE" id="PS51635">
    <property type="entry name" value="PNPLA"/>
    <property type="match status" value="1"/>
</dbReference>
<protein>
    <submittedName>
        <fullName evidence="6">Alpha-beta hydrolase superfamily esterase</fullName>
    </submittedName>
</protein>
<dbReference type="Gene3D" id="3.40.1090.10">
    <property type="entry name" value="Cytosolic phospholipase A2 catalytic domain"/>
    <property type="match status" value="2"/>
</dbReference>
<evidence type="ECO:0000313" key="7">
    <source>
        <dbReference type="Proteomes" id="UP000051445"/>
    </source>
</evidence>
<dbReference type="PANTHER" id="PTHR14226">
    <property type="entry name" value="NEUROPATHY TARGET ESTERASE/SWISS CHEESE D.MELANOGASTER"/>
    <property type="match status" value="1"/>
</dbReference>
<reference evidence="6 7" key="1">
    <citation type="journal article" date="2015" name="Genome Announc.">
        <title>Expanding the biotechnology potential of lactobacilli through comparative genomics of 213 strains and associated genera.</title>
        <authorList>
            <person name="Sun Z."/>
            <person name="Harris H.M."/>
            <person name="McCann A."/>
            <person name="Guo C."/>
            <person name="Argimon S."/>
            <person name="Zhang W."/>
            <person name="Yang X."/>
            <person name="Jeffery I.B."/>
            <person name="Cooney J.C."/>
            <person name="Kagawa T.F."/>
            <person name="Liu W."/>
            <person name="Song Y."/>
            <person name="Salvetti E."/>
            <person name="Wrobel A."/>
            <person name="Rasinkangas P."/>
            <person name="Parkhill J."/>
            <person name="Rea M.C."/>
            <person name="O'Sullivan O."/>
            <person name="Ritari J."/>
            <person name="Douillard F.P."/>
            <person name="Paul Ross R."/>
            <person name="Yang R."/>
            <person name="Briner A.E."/>
            <person name="Felis G.E."/>
            <person name="de Vos W.M."/>
            <person name="Barrangou R."/>
            <person name="Klaenhammer T.R."/>
            <person name="Caufield P.W."/>
            <person name="Cui Y."/>
            <person name="Zhang H."/>
            <person name="O'Toole P.W."/>
        </authorList>
    </citation>
    <scope>NUCLEOTIDE SEQUENCE [LARGE SCALE GENOMIC DNA]</scope>
    <source>
        <strain evidence="6 7">DSM 13145</strain>
    </source>
</reference>
<dbReference type="Proteomes" id="UP000051445">
    <property type="component" value="Unassembled WGS sequence"/>
</dbReference>
<feature type="short sequence motif" description="DGA/G" evidence="4">
    <location>
        <begin position="162"/>
        <end position="164"/>
    </location>
</feature>
<feature type="active site" description="Proton acceptor" evidence="4">
    <location>
        <position position="162"/>
    </location>
</feature>
<feature type="domain" description="PNPLA" evidence="5">
    <location>
        <begin position="10"/>
        <end position="175"/>
    </location>
</feature>
<dbReference type="GO" id="GO:0016042">
    <property type="term" value="P:lipid catabolic process"/>
    <property type="evidence" value="ECO:0007669"/>
    <property type="project" value="UniProtKB-UniRule"/>
</dbReference>
<evidence type="ECO:0000256" key="2">
    <source>
        <dbReference type="ARBA" id="ARBA00022963"/>
    </source>
</evidence>
<keyword evidence="1 4" id="KW-0378">Hydrolase</keyword>
<comment type="caution">
    <text evidence="6">The sequence shown here is derived from an EMBL/GenBank/DDBJ whole genome shotgun (WGS) entry which is preliminary data.</text>
</comment>
<dbReference type="PATRIC" id="fig|1423746.3.peg.844"/>
<evidence type="ECO:0000256" key="1">
    <source>
        <dbReference type="ARBA" id="ARBA00022801"/>
    </source>
</evidence>
<organism evidence="6 7">
    <name type="scientific">Limosilactobacillus frumenti DSM 13145</name>
    <dbReference type="NCBI Taxonomy" id="1423746"/>
    <lineage>
        <taxon>Bacteria</taxon>
        <taxon>Bacillati</taxon>
        <taxon>Bacillota</taxon>
        <taxon>Bacilli</taxon>
        <taxon>Lactobacillales</taxon>
        <taxon>Lactobacillaceae</taxon>
        <taxon>Limosilactobacillus</taxon>
    </lineage>
</organism>
<evidence type="ECO:0000256" key="4">
    <source>
        <dbReference type="PROSITE-ProRule" id="PRU01161"/>
    </source>
</evidence>
<dbReference type="PANTHER" id="PTHR14226:SF25">
    <property type="entry name" value="PHOSPHOESTERASE"/>
    <property type="match status" value="1"/>
</dbReference>
<evidence type="ECO:0000256" key="3">
    <source>
        <dbReference type="ARBA" id="ARBA00023098"/>
    </source>
</evidence>
<feature type="active site" description="Nucleophile" evidence="4">
    <location>
        <position position="43"/>
    </location>
</feature>
<feature type="short sequence motif" description="GXSXG" evidence="4">
    <location>
        <begin position="41"/>
        <end position="45"/>
    </location>
</feature>
<dbReference type="InterPro" id="IPR016035">
    <property type="entry name" value="Acyl_Trfase/lysoPLipase"/>
</dbReference>
<keyword evidence="7" id="KW-1185">Reference proteome</keyword>
<name>A0A0R1P3A4_9LACO</name>
<dbReference type="GO" id="GO:0016787">
    <property type="term" value="F:hydrolase activity"/>
    <property type="evidence" value="ECO:0007669"/>
    <property type="project" value="UniProtKB-UniRule"/>
</dbReference>
<dbReference type="Pfam" id="PF01734">
    <property type="entry name" value="Patatin"/>
    <property type="match status" value="1"/>
</dbReference>
<dbReference type="CDD" id="cd07208">
    <property type="entry name" value="Pat_hypo_Ecoli_yjju_like"/>
    <property type="match status" value="1"/>
</dbReference>
<dbReference type="STRING" id="1423746.FD27_GL000836"/>
<sequence length="287" mass="32272">MFVLLYNAALVLEGGAFRGQYTAGVCDMLLAHHIEFSSVIGVSAGSLNGVNFVAKQYGRAANINIQHRHDRDYISMARIFKKKVINMDYLFEDHGLSWRNFDERAYIRSASHFTAVATRLADGKAALFTDMTGEKLTQVLIASCSMPFMMDPAPTPEGLCLDGGVVDSIPFDVARQQGYDKIVVVRTRDVNYRKKPTSRPVAKLYRSYFKDYPLFADAGINRPEVYNRQVAEIEHLERTGQVFNIAPQNPVKVGRVEPNVKKIRALYETGQREAQAILPNLINYLES</sequence>
<evidence type="ECO:0000259" key="5">
    <source>
        <dbReference type="PROSITE" id="PS51635"/>
    </source>
</evidence>
<keyword evidence="3 4" id="KW-0443">Lipid metabolism</keyword>
<proteinExistence type="predicted"/>